<reference evidence="11 12" key="1">
    <citation type="submission" date="2015-01" db="EMBL/GenBank/DDBJ databases">
        <authorList>
            <person name="Pelicic Vladimir"/>
        </authorList>
    </citation>
    <scope>NUCLEOTIDE SEQUENCE [LARGE SCALE GENOMIC DNA]</scope>
    <source>
        <strain evidence="11 12">2908</strain>
    </source>
</reference>
<keyword evidence="3 9" id="KW-0813">Transport</keyword>
<dbReference type="GO" id="GO:0006865">
    <property type="term" value="P:amino acid transport"/>
    <property type="evidence" value="ECO:0007669"/>
    <property type="project" value="UniProtKB-KW"/>
</dbReference>
<feature type="transmembrane region" description="Helical" evidence="9">
    <location>
        <begin position="191"/>
        <end position="212"/>
    </location>
</feature>
<feature type="transmembrane region" description="Helical" evidence="9">
    <location>
        <begin position="20"/>
        <end position="43"/>
    </location>
</feature>
<evidence type="ECO:0000256" key="1">
    <source>
        <dbReference type="ARBA" id="ARBA00004651"/>
    </source>
</evidence>
<dbReference type="InterPro" id="IPR035906">
    <property type="entry name" value="MetI-like_sf"/>
</dbReference>
<dbReference type="EMBL" id="CDMW01000001">
    <property type="protein sequence ID" value="CEL90729.1"/>
    <property type="molecule type" value="Genomic_DNA"/>
</dbReference>
<keyword evidence="7 9" id="KW-1133">Transmembrane helix</keyword>
<sequence length="226" mass="25122">MSFSISSWQAYFADFGKFFQGFLFTLAISIGALTLALLLGIFFGAISTGKHKILRGLARIFVEFYQNTPLLVQFVIVFYGLPLVSNYTIMPSIYWTAVLCVGLYHGAYIAEVIRSGIQSIPRGQTEAALSQGFTYVETMRYIILPQAFRIILPPLINQVVNLIKNTSTVAIISGMDLMFVTKSWSALNSNYIPAFAGAALLYFLLCFPIASWGRKVEEANKQAYST</sequence>
<comment type="subcellular location">
    <subcellularLocation>
        <location evidence="1 9">Cell membrane</location>
        <topology evidence="1 9">Multi-pass membrane protein</topology>
    </subcellularLocation>
</comment>
<dbReference type="CDD" id="cd06261">
    <property type="entry name" value="TM_PBP2"/>
    <property type="match status" value="1"/>
</dbReference>
<evidence type="ECO:0000256" key="7">
    <source>
        <dbReference type="ARBA" id="ARBA00022989"/>
    </source>
</evidence>
<evidence type="ECO:0000313" key="12">
    <source>
        <dbReference type="Proteomes" id="UP000183504"/>
    </source>
</evidence>
<evidence type="ECO:0000313" key="11">
    <source>
        <dbReference type="EMBL" id="CEL90729.1"/>
    </source>
</evidence>
<gene>
    <name evidence="11" type="primary">glnM</name>
    <name evidence="11" type="ORF">SSV_1435</name>
</gene>
<dbReference type="PROSITE" id="PS50928">
    <property type="entry name" value="ABC_TM1"/>
    <property type="match status" value="1"/>
</dbReference>
<evidence type="ECO:0000256" key="3">
    <source>
        <dbReference type="ARBA" id="ARBA00022448"/>
    </source>
</evidence>
<accession>A0A0B7GRQ7</accession>
<keyword evidence="4" id="KW-1003">Cell membrane</keyword>
<comment type="similarity">
    <text evidence="2">Belongs to the binding-protein-dependent transport system permease family. HisMQ subfamily.</text>
</comment>
<dbReference type="InterPro" id="IPR000515">
    <property type="entry name" value="MetI-like"/>
</dbReference>
<keyword evidence="6" id="KW-0029">Amino-acid transport</keyword>
<dbReference type="NCBIfam" id="TIGR01726">
    <property type="entry name" value="HEQRo_perm_3TM"/>
    <property type="match status" value="1"/>
</dbReference>
<evidence type="ECO:0000256" key="5">
    <source>
        <dbReference type="ARBA" id="ARBA00022692"/>
    </source>
</evidence>
<dbReference type="InterPro" id="IPR043429">
    <property type="entry name" value="ArtM/GltK/GlnP/TcyL/YhdX-like"/>
</dbReference>
<feature type="transmembrane region" description="Helical" evidence="9">
    <location>
        <begin position="159"/>
        <end position="179"/>
    </location>
</feature>
<dbReference type="GO" id="GO:0022857">
    <property type="term" value="F:transmembrane transporter activity"/>
    <property type="evidence" value="ECO:0007669"/>
    <property type="project" value="InterPro"/>
</dbReference>
<feature type="domain" description="ABC transmembrane type-1" evidence="10">
    <location>
        <begin position="22"/>
        <end position="213"/>
    </location>
</feature>
<dbReference type="PANTHER" id="PTHR30614">
    <property type="entry name" value="MEMBRANE COMPONENT OF AMINO ACID ABC TRANSPORTER"/>
    <property type="match status" value="1"/>
</dbReference>
<dbReference type="Pfam" id="PF00528">
    <property type="entry name" value="BPD_transp_1"/>
    <property type="match status" value="1"/>
</dbReference>
<evidence type="ECO:0000256" key="9">
    <source>
        <dbReference type="RuleBase" id="RU363032"/>
    </source>
</evidence>
<keyword evidence="8 9" id="KW-0472">Membrane</keyword>
<dbReference type="Proteomes" id="UP000183504">
    <property type="component" value="Unassembled WGS sequence"/>
</dbReference>
<evidence type="ECO:0000256" key="8">
    <source>
        <dbReference type="ARBA" id="ARBA00023136"/>
    </source>
</evidence>
<dbReference type="InterPro" id="IPR010065">
    <property type="entry name" value="AA_ABC_transptr_permease_3TM"/>
</dbReference>
<evidence type="ECO:0000256" key="4">
    <source>
        <dbReference type="ARBA" id="ARBA00022475"/>
    </source>
</evidence>
<feature type="transmembrane region" description="Helical" evidence="9">
    <location>
        <begin position="64"/>
        <end position="81"/>
    </location>
</feature>
<dbReference type="PANTHER" id="PTHR30614:SF20">
    <property type="entry name" value="GLUTAMINE TRANSPORT SYSTEM PERMEASE PROTEIN GLNP"/>
    <property type="match status" value="1"/>
</dbReference>
<organism evidence="11 12">
    <name type="scientific">Streptococcus sanguinis</name>
    <dbReference type="NCBI Taxonomy" id="1305"/>
    <lineage>
        <taxon>Bacteria</taxon>
        <taxon>Bacillati</taxon>
        <taxon>Bacillota</taxon>
        <taxon>Bacilli</taxon>
        <taxon>Lactobacillales</taxon>
        <taxon>Streptococcaceae</taxon>
        <taxon>Streptococcus</taxon>
    </lineage>
</organism>
<name>A0A0B7GRQ7_STRSA</name>
<dbReference type="Gene3D" id="1.10.3720.10">
    <property type="entry name" value="MetI-like"/>
    <property type="match status" value="1"/>
</dbReference>
<dbReference type="SUPFAM" id="SSF161098">
    <property type="entry name" value="MetI-like"/>
    <property type="match status" value="1"/>
</dbReference>
<feature type="transmembrane region" description="Helical" evidence="9">
    <location>
        <begin position="93"/>
        <end position="113"/>
    </location>
</feature>
<dbReference type="AlphaFoldDB" id="A0A0B7GRQ7"/>
<dbReference type="RefSeq" id="WP_072074277.1">
    <property type="nucleotide sequence ID" value="NZ_CDMW01000001.1"/>
</dbReference>
<evidence type="ECO:0000256" key="6">
    <source>
        <dbReference type="ARBA" id="ARBA00022970"/>
    </source>
</evidence>
<dbReference type="GO" id="GO:0043190">
    <property type="term" value="C:ATP-binding cassette (ABC) transporter complex"/>
    <property type="evidence" value="ECO:0007669"/>
    <property type="project" value="InterPro"/>
</dbReference>
<proteinExistence type="inferred from homology"/>
<keyword evidence="5 9" id="KW-0812">Transmembrane</keyword>
<protein>
    <submittedName>
        <fullName evidence="11">Probable glutamine ABC transporter permease GlnM</fullName>
    </submittedName>
</protein>
<evidence type="ECO:0000256" key="2">
    <source>
        <dbReference type="ARBA" id="ARBA00010072"/>
    </source>
</evidence>
<evidence type="ECO:0000259" key="10">
    <source>
        <dbReference type="PROSITE" id="PS50928"/>
    </source>
</evidence>